<gene>
    <name evidence="3" type="ORF">E0F88_05605</name>
</gene>
<evidence type="ECO:0000313" key="4">
    <source>
        <dbReference type="Proteomes" id="UP000294850"/>
    </source>
</evidence>
<dbReference type="InterPro" id="IPR001789">
    <property type="entry name" value="Sig_transdc_resp-reg_receiver"/>
</dbReference>
<accession>A0A4R5DSC0</accession>
<dbReference type="InterPro" id="IPR052893">
    <property type="entry name" value="TCS_response_regulator"/>
</dbReference>
<dbReference type="EMBL" id="SMFL01000002">
    <property type="protein sequence ID" value="TDE17366.1"/>
    <property type="molecule type" value="Genomic_DNA"/>
</dbReference>
<keyword evidence="4" id="KW-1185">Reference proteome</keyword>
<keyword evidence="1" id="KW-0597">Phosphoprotein</keyword>
<feature type="modified residue" description="4-aspartylphosphate" evidence="1">
    <location>
        <position position="72"/>
    </location>
</feature>
<dbReference type="AlphaFoldDB" id="A0A4R5DSC0"/>
<dbReference type="GO" id="GO:0000160">
    <property type="term" value="P:phosphorelay signal transduction system"/>
    <property type="evidence" value="ECO:0007669"/>
    <property type="project" value="InterPro"/>
</dbReference>
<organism evidence="3 4">
    <name type="scientific">Dyadobacter psychrotolerans</name>
    <dbReference type="NCBI Taxonomy" id="2541721"/>
    <lineage>
        <taxon>Bacteria</taxon>
        <taxon>Pseudomonadati</taxon>
        <taxon>Bacteroidota</taxon>
        <taxon>Cytophagia</taxon>
        <taxon>Cytophagales</taxon>
        <taxon>Spirosomataceae</taxon>
        <taxon>Dyadobacter</taxon>
    </lineage>
</organism>
<dbReference type="Gene3D" id="3.40.50.2300">
    <property type="match status" value="1"/>
</dbReference>
<dbReference type="InterPro" id="IPR011006">
    <property type="entry name" value="CheY-like_superfamily"/>
</dbReference>
<dbReference type="Proteomes" id="UP000294850">
    <property type="component" value="Unassembled WGS sequence"/>
</dbReference>
<name>A0A4R5DSC0_9BACT</name>
<dbReference type="Pfam" id="PF00072">
    <property type="entry name" value="Response_reg"/>
    <property type="match status" value="1"/>
</dbReference>
<sequence length="152" mass="17247">MIARNPLDIFTESFSLQTLTILLAEDDHDDILVFKEVISDFQITINLHFAKDGLQTLELLHKLQNVDIVFLDINMPLMNGLECLSEIRKQSLPVSVIMLSTSNSDYHVSQSKILGANGYITKPASLNDFRQAIKDVLTTDWTKEQTDFYANI</sequence>
<dbReference type="PANTHER" id="PTHR44520:SF2">
    <property type="entry name" value="RESPONSE REGULATOR RCP1"/>
    <property type="match status" value="1"/>
</dbReference>
<protein>
    <submittedName>
        <fullName evidence="3">Response regulator</fullName>
    </submittedName>
</protein>
<dbReference type="PROSITE" id="PS50110">
    <property type="entry name" value="RESPONSE_REGULATORY"/>
    <property type="match status" value="1"/>
</dbReference>
<comment type="caution">
    <text evidence="3">The sequence shown here is derived from an EMBL/GenBank/DDBJ whole genome shotgun (WGS) entry which is preliminary data.</text>
</comment>
<evidence type="ECO:0000259" key="2">
    <source>
        <dbReference type="PROSITE" id="PS50110"/>
    </source>
</evidence>
<dbReference type="SUPFAM" id="SSF52172">
    <property type="entry name" value="CheY-like"/>
    <property type="match status" value="1"/>
</dbReference>
<dbReference type="PANTHER" id="PTHR44520">
    <property type="entry name" value="RESPONSE REGULATOR RCP1-RELATED"/>
    <property type="match status" value="1"/>
</dbReference>
<evidence type="ECO:0000313" key="3">
    <source>
        <dbReference type="EMBL" id="TDE17366.1"/>
    </source>
</evidence>
<reference evidence="3 4" key="1">
    <citation type="submission" date="2019-03" db="EMBL/GenBank/DDBJ databases">
        <title>Dyadobacter AR-3-6 sp. nov., isolated from arctic soil.</title>
        <authorList>
            <person name="Chaudhary D.K."/>
        </authorList>
    </citation>
    <scope>NUCLEOTIDE SEQUENCE [LARGE SCALE GENOMIC DNA]</scope>
    <source>
        <strain evidence="3 4">AR-3-6</strain>
    </source>
</reference>
<evidence type="ECO:0000256" key="1">
    <source>
        <dbReference type="PROSITE-ProRule" id="PRU00169"/>
    </source>
</evidence>
<dbReference type="OrthoDB" id="7631574at2"/>
<proteinExistence type="predicted"/>
<dbReference type="SMART" id="SM00448">
    <property type="entry name" value="REC"/>
    <property type="match status" value="1"/>
</dbReference>
<feature type="domain" description="Response regulatory" evidence="2">
    <location>
        <begin position="20"/>
        <end position="137"/>
    </location>
</feature>